<dbReference type="InterPro" id="IPR036388">
    <property type="entry name" value="WH-like_DNA-bd_sf"/>
</dbReference>
<proteinExistence type="predicted"/>
<dbReference type="InterPro" id="IPR051797">
    <property type="entry name" value="TrmB-like"/>
</dbReference>
<protein>
    <recommendedName>
        <fullName evidence="1">HTH luxR-type domain-containing protein</fullName>
    </recommendedName>
</protein>
<gene>
    <name evidence="2" type="ORF">Aiant_47820</name>
</gene>
<dbReference type="InterPro" id="IPR016032">
    <property type="entry name" value="Sig_transdc_resp-reg_C-effctor"/>
</dbReference>
<feature type="domain" description="HTH luxR-type" evidence="1">
    <location>
        <begin position="288"/>
        <end position="337"/>
    </location>
</feature>
<dbReference type="Proteomes" id="UP000676967">
    <property type="component" value="Chromosome"/>
</dbReference>
<sequence length="343" mass="38198">MENDGVGGIFHWEHLDDEAVRVYEFATNRADVSTTEIAASLDVEEKAAIRAVERLSAAGLLRPAGRMDPRGSALEERFSAVPPDTARIQLLAPVIEHMAGLQQEVDRARLDMENLLPGYRASLLRRVCENSVERLHDLASVHQAITDLAGRCRGEVLTSQPGGPRSEEILQESLPRTTHLLERGVQMRTIYQHTAQYSPVTVSYVERVTALGAQVRTSAEGMYQMIVFDREVAVLPLLHDPVGALVVREPSIAGFAAEVFDRAWVDATPFATAIDRERTRWTTQDIKSRITRLLVEGLEDKAIARKMGMSLRSCQRHIADIMAQLGARNRFHAGYLIAQQELD</sequence>
<dbReference type="Pfam" id="PF00196">
    <property type="entry name" value="GerE"/>
    <property type="match status" value="1"/>
</dbReference>
<evidence type="ECO:0000313" key="3">
    <source>
        <dbReference type="Proteomes" id="UP000676967"/>
    </source>
</evidence>
<name>A0ABN6CF23_9ACTN</name>
<accession>A0ABN6CF23</accession>
<dbReference type="Gene3D" id="1.10.10.10">
    <property type="entry name" value="Winged helix-like DNA-binding domain superfamily/Winged helix DNA-binding domain"/>
    <property type="match status" value="1"/>
</dbReference>
<organism evidence="2 3">
    <name type="scientific">Actinoplanes ianthinogenes</name>
    <dbReference type="NCBI Taxonomy" id="122358"/>
    <lineage>
        <taxon>Bacteria</taxon>
        <taxon>Bacillati</taxon>
        <taxon>Actinomycetota</taxon>
        <taxon>Actinomycetes</taxon>
        <taxon>Micromonosporales</taxon>
        <taxon>Micromonosporaceae</taxon>
        <taxon>Actinoplanes</taxon>
    </lineage>
</organism>
<dbReference type="SUPFAM" id="SSF46894">
    <property type="entry name" value="C-terminal effector domain of the bipartite response regulators"/>
    <property type="match status" value="1"/>
</dbReference>
<dbReference type="PANTHER" id="PTHR34293">
    <property type="entry name" value="HTH-TYPE TRANSCRIPTIONAL REGULATOR TRMBL2"/>
    <property type="match status" value="1"/>
</dbReference>
<evidence type="ECO:0000313" key="2">
    <source>
        <dbReference type="EMBL" id="BCJ44125.1"/>
    </source>
</evidence>
<dbReference type="InterPro" id="IPR000792">
    <property type="entry name" value="Tscrpt_reg_LuxR_C"/>
</dbReference>
<dbReference type="RefSeq" id="WP_189329048.1">
    <property type="nucleotide sequence ID" value="NZ_AP023356.1"/>
</dbReference>
<dbReference type="SMART" id="SM00421">
    <property type="entry name" value="HTH_LUXR"/>
    <property type="match status" value="1"/>
</dbReference>
<reference evidence="2 3" key="1">
    <citation type="submission" date="2020-08" db="EMBL/GenBank/DDBJ databases">
        <title>Whole genome shotgun sequence of Actinoplanes ianthinogenes NBRC 13996.</title>
        <authorList>
            <person name="Komaki H."/>
            <person name="Tamura T."/>
        </authorList>
    </citation>
    <scope>NUCLEOTIDE SEQUENCE [LARGE SCALE GENOMIC DNA]</scope>
    <source>
        <strain evidence="2 3">NBRC 13996</strain>
    </source>
</reference>
<evidence type="ECO:0000259" key="1">
    <source>
        <dbReference type="SMART" id="SM00421"/>
    </source>
</evidence>
<dbReference type="PANTHER" id="PTHR34293:SF1">
    <property type="entry name" value="HTH-TYPE TRANSCRIPTIONAL REGULATOR TRMBL2"/>
    <property type="match status" value="1"/>
</dbReference>
<dbReference type="EMBL" id="AP023356">
    <property type="protein sequence ID" value="BCJ44125.1"/>
    <property type="molecule type" value="Genomic_DNA"/>
</dbReference>
<keyword evidence="3" id="KW-1185">Reference proteome</keyword>